<dbReference type="InterPro" id="IPR015422">
    <property type="entry name" value="PyrdxlP-dep_Trfase_small"/>
</dbReference>
<dbReference type="GO" id="GO:0030170">
    <property type="term" value="F:pyridoxal phosphate binding"/>
    <property type="evidence" value="ECO:0007669"/>
    <property type="project" value="InterPro"/>
</dbReference>
<comment type="caution">
    <text evidence="10">The sequence shown here is derived from an EMBL/GenBank/DDBJ whole genome shotgun (WGS) entry which is preliminary data.</text>
</comment>
<dbReference type="InterPro" id="IPR015424">
    <property type="entry name" value="PyrdxlP-dep_Trfase"/>
</dbReference>
<comment type="subunit">
    <text evidence="2">Homodimer.</text>
</comment>
<reference evidence="10" key="1">
    <citation type="submission" date="2020-07" db="EMBL/GenBank/DDBJ databases">
        <title>The High-quality genome of the commercially important snow crab, Chionoecetes opilio.</title>
        <authorList>
            <person name="Jeong J.-H."/>
            <person name="Ryu S."/>
        </authorList>
    </citation>
    <scope>NUCLEOTIDE SEQUENCE</scope>
    <source>
        <strain evidence="10">MADBK_172401_WGS</strain>
        <tissue evidence="10">Digestive gland</tissue>
    </source>
</reference>
<dbReference type="GO" id="GO:0042427">
    <property type="term" value="P:serotonin biosynthetic process"/>
    <property type="evidence" value="ECO:0007669"/>
    <property type="project" value="TreeGrafter"/>
</dbReference>
<keyword evidence="11" id="KW-1185">Reference proteome</keyword>
<evidence type="ECO:0000256" key="1">
    <source>
        <dbReference type="ARBA" id="ARBA00001933"/>
    </source>
</evidence>
<name>A0A8J4YCB7_CHIOP</name>
<keyword evidence="4" id="KW-0210">Decarboxylase</keyword>
<keyword evidence="5" id="KW-0663">Pyridoxal phosphate</keyword>
<evidence type="ECO:0000256" key="5">
    <source>
        <dbReference type="ARBA" id="ARBA00022898"/>
    </source>
</evidence>
<dbReference type="EMBL" id="JACEEZ010012473">
    <property type="protein sequence ID" value="KAG0720656.1"/>
    <property type="molecule type" value="Genomic_DNA"/>
</dbReference>
<dbReference type="Gene3D" id="3.90.1150.10">
    <property type="entry name" value="Aspartate Aminotransferase, domain 1"/>
    <property type="match status" value="1"/>
</dbReference>
<dbReference type="PANTHER" id="PTHR11999:SF167">
    <property type="entry name" value="AROMATIC-L-AMINO-ACID DECARBOXYLASE"/>
    <property type="match status" value="1"/>
</dbReference>
<dbReference type="SUPFAM" id="SSF53383">
    <property type="entry name" value="PLP-dependent transferases"/>
    <property type="match status" value="1"/>
</dbReference>
<evidence type="ECO:0000256" key="8">
    <source>
        <dbReference type="ARBA" id="ARBA00041275"/>
    </source>
</evidence>
<dbReference type="EC" id="4.1.1.28" evidence="6"/>
<evidence type="ECO:0000256" key="9">
    <source>
        <dbReference type="SAM" id="MobiDB-lite"/>
    </source>
</evidence>
<dbReference type="PANTHER" id="PTHR11999">
    <property type="entry name" value="GROUP II PYRIDOXAL-5-PHOSPHATE DECARBOXYLASE"/>
    <property type="match status" value="1"/>
</dbReference>
<accession>A0A8J4YCB7</accession>
<sequence length="154" mass="17212">MAPPIPPMAPPYPYGASTPIPLLWAHSHTPIAPPYPPYGGRPTPTGPRPPTRPQWPSAPPRFPDPSNVWFVIRMYGRSGLQDHIRKQVCLAQRFEGCVKTDPRFQVVSPVTLGLVTFCLKDKDNEVNEALLKRINGGGKFYSHDSRQDKRPSFS</sequence>
<keyword evidence="4" id="KW-0456">Lyase</keyword>
<protein>
    <recommendedName>
        <fullName evidence="7">Aromatic-L-amino-acid decarboxylase</fullName>
        <ecNumber evidence="6">4.1.1.28</ecNumber>
    </recommendedName>
    <alternativeName>
        <fullName evidence="8">DOPA decarboxylase</fullName>
    </alternativeName>
</protein>
<evidence type="ECO:0000256" key="3">
    <source>
        <dbReference type="ARBA" id="ARBA00022584"/>
    </source>
</evidence>
<evidence type="ECO:0000256" key="6">
    <source>
        <dbReference type="ARBA" id="ARBA00038886"/>
    </source>
</evidence>
<dbReference type="OrthoDB" id="639767at2759"/>
<dbReference type="GO" id="GO:0006584">
    <property type="term" value="P:catecholamine metabolic process"/>
    <property type="evidence" value="ECO:0007669"/>
    <property type="project" value="TreeGrafter"/>
</dbReference>
<dbReference type="InterPro" id="IPR002129">
    <property type="entry name" value="PyrdxlP-dep_de-COase"/>
</dbReference>
<dbReference type="Proteomes" id="UP000770661">
    <property type="component" value="Unassembled WGS sequence"/>
</dbReference>
<dbReference type="Pfam" id="PF00282">
    <property type="entry name" value="Pyridoxal_deC"/>
    <property type="match status" value="1"/>
</dbReference>
<dbReference type="GO" id="GO:0005737">
    <property type="term" value="C:cytoplasm"/>
    <property type="evidence" value="ECO:0007669"/>
    <property type="project" value="TreeGrafter"/>
</dbReference>
<dbReference type="GO" id="GO:0019752">
    <property type="term" value="P:carboxylic acid metabolic process"/>
    <property type="evidence" value="ECO:0007669"/>
    <property type="project" value="InterPro"/>
</dbReference>
<comment type="cofactor">
    <cofactor evidence="1">
        <name>pyridoxal 5'-phosphate</name>
        <dbReference type="ChEBI" id="CHEBI:597326"/>
    </cofactor>
</comment>
<evidence type="ECO:0000256" key="7">
    <source>
        <dbReference type="ARBA" id="ARBA00040968"/>
    </source>
</evidence>
<evidence type="ECO:0000256" key="2">
    <source>
        <dbReference type="ARBA" id="ARBA00011738"/>
    </source>
</evidence>
<evidence type="ECO:0000313" key="11">
    <source>
        <dbReference type="Proteomes" id="UP000770661"/>
    </source>
</evidence>
<dbReference type="GO" id="GO:0004058">
    <property type="term" value="F:aromatic-L-amino-acid decarboxylase activity"/>
    <property type="evidence" value="ECO:0007669"/>
    <property type="project" value="TreeGrafter"/>
</dbReference>
<keyword evidence="3" id="KW-0127">Catecholamine biosynthesis</keyword>
<proteinExistence type="predicted"/>
<evidence type="ECO:0000313" key="10">
    <source>
        <dbReference type="EMBL" id="KAG0720656.1"/>
    </source>
</evidence>
<organism evidence="10 11">
    <name type="scientific">Chionoecetes opilio</name>
    <name type="common">Atlantic snow crab</name>
    <name type="synonym">Cancer opilio</name>
    <dbReference type="NCBI Taxonomy" id="41210"/>
    <lineage>
        <taxon>Eukaryota</taxon>
        <taxon>Metazoa</taxon>
        <taxon>Ecdysozoa</taxon>
        <taxon>Arthropoda</taxon>
        <taxon>Crustacea</taxon>
        <taxon>Multicrustacea</taxon>
        <taxon>Malacostraca</taxon>
        <taxon>Eumalacostraca</taxon>
        <taxon>Eucarida</taxon>
        <taxon>Decapoda</taxon>
        <taxon>Pleocyemata</taxon>
        <taxon>Brachyura</taxon>
        <taxon>Eubrachyura</taxon>
        <taxon>Majoidea</taxon>
        <taxon>Majidae</taxon>
        <taxon>Chionoecetes</taxon>
    </lineage>
</organism>
<feature type="region of interest" description="Disordered" evidence="9">
    <location>
        <begin position="34"/>
        <end position="63"/>
    </location>
</feature>
<dbReference type="AlphaFoldDB" id="A0A8J4YCB7"/>
<gene>
    <name evidence="10" type="primary">DDC</name>
    <name evidence="10" type="ORF">GWK47_048080</name>
</gene>
<evidence type="ECO:0000256" key="4">
    <source>
        <dbReference type="ARBA" id="ARBA00022793"/>
    </source>
</evidence>
<dbReference type="InterPro" id="IPR010977">
    <property type="entry name" value="Aromatic_deC"/>
</dbReference>